<keyword evidence="2" id="KW-1185">Reference proteome</keyword>
<accession>A0ABN9ZZL7</accession>
<protein>
    <submittedName>
        <fullName evidence="1">Uncharacterized protein</fullName>
    </submittedName>
</protein>
<dbReference type="Proteomes" id="UP001314169">
    <property type="component" value="Chromosome 3"/>
</dbReference>
<sequence>MTACRASLSPFGQQAQGWALFSLFPGNTLYKDWGRCEECLFHACLCYACIPSTVLGPPDPSQVSLLGTGREGRCSQNPVLSIFQGNVSICQILVPRSVPKGEQRDF</sequence>
<dbReference type="EMBL" id="OY882860">
    <property type="protein sequence ID" value="CAK6443504.1"/>
    <property type="molecule type" value="Genomic_DNA"/>
</dbReference>
<proteinExistence type="predicted"/>
<name>A0ABN9ZZL7_PIPNA</name>
<evidence type="ECO:0000313" key="1">
    <source>
        <dbReference type="EMBL" id="CAK6443504.1"/>
    </source>
</evidence>
<reference evidence="1" key="1">
    <citation type="submission" date="2023-12" db="EMBL/GenBank/DDBJ databases">
        <authorList>
            <person name="Brown T."/>
        </authorList>
    </citation>
    <scope>NUCLEOTIDE SEQUENCE</scope>
</reference>
<organism evidence="1 2">
    <name type="scientific">Pipistrellus nathusii</name>
    <name type="common">Nathusius' pipistrelle</name>
    <dbReference type="NCBI Taxonomy" id="59473"/>
    <lineage>
        <taxon>Eukaryota</taxon>
        <taxon>Metazoa</taxon>
        <taxon>Chordata</taxon>
        <taxon>Craniata</taxon>
        <taxon>Vertebrata</taxon>
        <taxon>Euteleostomi</taxon>
        <taxon>Mammalia</taxon>
        <taxon>Eutheria</taxon>
        <taxon>Laurasiatheria</taxon>
        <taxon>Chiroptera</taxon>
        <taxon>Yangochiroptera</taxon>
        <taxon>Vespertilionidae</taxon>
        <taxon>Pipistrellus</taxon>
    </lineage>
</organism>
<gene>
    <name evidence="1" type="ORF">MPIPNATIZW_LOCUS11810</name>
</gene>
<evidence type="ECO:0000313" key="2">
    <source>
        <dbReference type="Proteomes" id="UP001314169"/>
    </source>
</evidence>